<dbReference type="VEuPathDB" id="FungiDB:H310_04711"/>
<dbReference type="GO" id="GO:0016192">
    <property type="term" value="P:vesicle-mediated transport"/>
    <property type="evidence" value="ECO:0007669"/>
    <property type="project" value="InterPro"/>
</dbReference>
<protein>
    <submittedName>
        <fullName evidence="2">Uncharacterized protein</fullName>
    </submittedName>
</protein>
<sequence length="503" mass="55800">MASRVCSVENSAINLSVFREDARRELFSILDGLRDKERSNLSLVLDPELSGLVAQVLVEGAGVLKDHGIVQFKELTADVGPGPPAGCDVMVFIVRPSFSAVHDVASTIKALAGKFKVRFHLYYTPKRTLACDEMLKKAGVMGSLAIGEFPMDLVPVEEDILSLELSEGFNDLFVHNDRSHLHTVAGSVNKLQTLFGQIPNVKYKGSMSQVVVESMALFQKKLRADGHSNGSVEPEIDTLILLDRTVDLVSPLVTPFTYEGLLDEIIGITNGVVKVDAELVEDDSDKSKKAAAAPRGGLVPVNLNSTDSLYAEVRDFHTERLGAHLQNKAREIRERYEEFRKKNASISEIRDFVKRIPGLKQSYAALQLHINFAELIKRTTDSKAFTDLWHHERSMLEGQSLLEELEELIGLQEPLLKVLRLLCLQSLTSGGIKAKSFDLLRRELIQTYGFEMLLVLGNLEKVGLLRRQDSLFPVASSSAFLTVRKSLRLINDNVNVLNPKDIA</sequence>
<dbReference type="Pfam" id="PF00995">
    <property type="entry name" value="Sec1"/>
    <property type="match status" value="1"/>
</dbReference>
<dbReference type="EMBL" id="KI913958">
    <property type="protein sequence ID" value="ETW04437.1"/>
    <property type="molecule type" value="Genomic_DNA"/>
</dbReference>
<accession>A0A024UF03</accession>
<comment type="similarity">
    <text evidence="1">Belongs to the STXBP/unc-18/SEC1 family.</text>
</comment>
<dbReference type="InterPro" id="IPR043155">
    <property type="entry name" value="VPS33_dom3b"/>
</dbReference>
<evidence type="ECO:0000313" key="2">
    <source>
        <dbReference type="EMBL" id="ETW04437.1"/>
    </source>
</evidence>
<proteinExistence type="inferred from homology"/>
<dbReference type="RefSeq" id="XP_008867393.1">
    <property type="nucleotide sequence ID" value="XM_008869171.1"/>
</dbReference>
<dbReference type="Gene3D" id="3.40.50.2060">
    <property type="match status" value="1"/>
</dbReference>
<dbReference type="Gene3D" id="1.25.40.850">
    <property type="match status" value="1"/>
</dbReference>
<dbReference type="OrthoDB" id="10262287at2759"/>
<dbReference type="InterPro" id="IPR043154">
    <property type="entry name" value="Sec-1-like_dom1"/>
</dbReference>
<dbReference type="InterPro" id="IPR001619">
    <property type="entry name" value="Sec1-like"/>
</dbReference>
<dbReference type="InterPro" id="IPR036045">
    <property type="entry name" value="Sec1-like_sf"/>
</dbReference>
<reference evidence="2" key="1">
    <citation type="submission" date="2013-12" db="EMBL/GenBank/DDBJ databases">
        <title>The Genome Sequence of Aphanomyces invadans NJM9701.</title>
        <authorList>
            <consortium name="The Broad Institute Genomics Platform"/>
            <person name="Russ C."/>
            <person name="Tyler B."/>
            <person name="van West P."/>
            <person name="Dieguez-Uribeondo J."/>
            <person name="Young S.K."/>
            <person name="Zeng Q."/>
            <person name="Gargeya S."/>
            <person name="Fitzgerald M."/>
            <person name="Abouelleil A."/>
            <person name="Alvarado L."/>
            <person name="Chapman S.B."/>
            <person name="Gainer-Dewar J."/>
            <person name="Goldberg J."/>
            <person name="Griggs A."/>
            <person name="Gujja S."/>
            <person name="Hansen M."/>
            <person name="Howarth C."/>
            <person name="Imamovic A."/>
            <person name="Ireland A."/>
            <person name="Larimer J."/>
            <person name="McCowan C."/>
            <person name="Murphy C."/>
            <person name="Pearson M."/>
            <person name="Poon T.W."/>
            <person name="Priest M."/>
            <person name="Roberts A."/>
            <person name="Saif S."/>
            <person name="Shea T."/>
            <person name="Sykes S."/>
            <person name="Wortman J."/>
            <person name="Nusbaum C."/>
            <person name="Birren B."/>
        </authorList>
    </citation>
    <scope>NUCLEOTIDE SEQUENCE [LARGE SCALE GENOMIC DNA]</scope>
    <source>
        <strain evidence="2">NJM9701</strain>
    </source>
</reference>
<organism evidence="2">
    <name type="scientific">Aphanomyces invadans</name>
    <dbReference type="NCBI Taxonomy" id="157072"/>
    <lineage>
        <taxon>Eukaryota</taxon>
        <taxon>Sar</taxon>
        <taxon>Stramenopiles</taxon>
        <taxon>Oomycota</taxon>
        <taxon>Saprolegniomycetes</taxon>
        <taxon>Saprolegniales</taxon>
        <taxon>Verrucalvaceae</taxon>
        <taxon>Aphanomyces</taxon>
    </lineage>
</organism>
<dbReference type="PANTHER" id="PTHR11679">
    <property type="entry name" value="VESICLE PROTEIN SORTING-ASSOCIATED"/>
    <property type="match status" value="1"/>
</dbReference>
<gene>
    <name evidence="2" type="ORF">H310_04711</name>
</gene>
<evidence type="ECO:0000256" key="1">
    <source>
        <dbReference type="ARBA" id="ARBA00009884"/>
    </source>
</evidence>
<dbReference type="AlphaFoldDB" id="A0A024UF03"/>
<dbReference type="InterPro" id="IPR043127">
    <property type="entry name" value="Sec-1-like_dom3a"/>
</dbReference>
<name>A0A024UF03_9STRA</name>
<dbReference type="GeneID" id="20081761"/>
<dbReference type="SUPFAM" id="SSF56815">
    <property type="entry name" value="Sec1/munc18-like (SM) proteins"/>
    <property type="match status" value="1"/>
</dbReference>
<dbReference type="Gene3D" id="3.90.830.10">
    <property type="entry name" value="Syntaxin Binding Protein 1, Chain A, domain 2"/>
    <property type="match status" value="1"/>
</dbReference>